<sequence>MSLTSEQAAPITEPAFLSIVVQVLQQLEQHQRSLVDHQRIFAEQQVTLLEQQHLIATQQAVLVEQQRIIAVTAARAITLVADALVAVGDVYGINAPDETSLRAMLCVFIAGVRING</sequence>
<evidence type="ECO:0000313" key="1">
    <source>
        <dbReference type="EMBL" id="EMD35917.1"/>
    </source>
</evidence>
<gene>
    <name evidence="1" type="ORF">CERSUDRAFT_96143</name>
</gene>
<protein>
    <submittedName>
        <fullName evidence="1">Uncharacterized protein</fullName>
    </submittedName>
</protein>
<keyword evidence="2" id="KW-1185">Reference proteome</keyword>
<reference evidence="1 2" key="1">
    <citation type="journal article" date="2012" name="Proc. Natl. Acad. Sci. U.S.A.">
        <title>Comparative genomics of Ceriporiopsis subvermispora and Phanerochaete chrysosporium provide insight into selective ligninolysis.</title>
        <authorList>
            <person name="Fernandez-Fueyo E."/>
            <person name="Ruiz-Duenas F.J."/>
            <person name="Ferreira P."/>
            <person name="Floudas D."/>
            <person name="Hibbett D.S."/>
            <person name="Canessa P."/>
            <person name="Larrondo L.F."/>
            <person name="James T.Y."/>
            <person name="Seelenfreund D."/>
            <person name="Lobos S."/>
            <person name="Polanco R."/>
            <person name="Tello M."/>
            <person name="Honda Y."/>
            <person name="Watanabe T."/>
            <person name="Watanabe T."/>
            <person name="Ryu J.S."/>
            <person name="Kubicek C.P."/>
            <person name="Schmoll M."/>
            <person name="Gaskell J."/>
            <person name="Hammel K.E."/>
            <person name="St John F.J."/>
            <person name="Vanden Wymelenberg A."/>
            <person name="Sabat G."/>
            <person name="Splinter BonDurant S."/>
            <person name="Syed K."/>
            <person name="Yadav J.S."/>
            <person name="Doddapaneni H."/>
            <person name="Subramanian V."/>
            <person name="Lavin J.L."/>
            <person name="Oguiza J.A."/>
            <person name="Perez G."/>
            <person name="Pisabarro A.G."/>
            <person name="Ramirez L."/>
            <person name="Santoyo F."/>
            <person name="Master E."/>
            <person name="Coutinho P.M."/>
            <person name="Henrissat B."/>
            <person name="Lombard V."/>
            <person name="Magnuson J.K."/>
            <person name="Kuees U."/>
            <person name="Hori C."/>
            <person name="Igarashi K."/>
            <person name="Samejima M."/>
            <person name="Held B.W."/>
            <person name="Barry K.W."/>
            <person name="LaButti K.M."/>
            <person name="Lapidus A."/>
            <person name="Lindquist E.A."/>
            <person name="Lucas S.M."/>
            <person name="Riley R."/>
            <person name="Salamov A.A."/>
            <person name="Hoffmeister D."/>
            <person name="Schwenk D."/>
            <person name="Hadar Y."/>
            <person name="Yarden O."/>
            <person name="de Vries R.P."/>
            <person name="Wiebenga A."/>
            <person name="Stenlid J."/>
            <person name="Eastwood D."/>
            <person name="Grigoriev I.V."/>
            <person name="Berka R.M."/>
            <person name="Blanchette R.A."/>
            <person name="Kersten P."/>
            <person name="Martinez A.T."/>
            <person name="Vicuna R."/>
            <person name="Cullen D."/>
        </authorList>
    </citation>
    <scope>NUCLEOTIDE SEQUENCE [LARGE SCALE GENOMIC DNA]</scope>
    <source>
        <strain evidence="1 2">B</strain>
    </source>
</reference>
<organism evidence="1 2">
    <name type="scientific">Ceriporiopsis subvermispora (strain B)</name>
    <name type="common">White-rot fungus</name>
    <name type="synonym">Gelatoporia subvermispora</name>
    <dbReference type="NCBI Taxonomy" id="914234"/>
    <lineage>
        <taxon>Eukaryota</taxon>
        <taxon>Fungi</taxon>
        <taxon>Dikarya</taxon>
        <taxon>Basidiomycota</taxon>
        <taxon>Agaricomycotina</taxon>
        <taxon>Agaricomycetes</taxon>
        <taxon>Polyporales</taxon>
        <taxon>Gelatoporiaceae</taxon>
        <taxon>Gelatoporia</taxon>
    </lineage>
</organism>
<dbReference type="Proteomes" id="UP000016930">
    <property type="component" value="Unassembled WGS sequence"/>
</dbReference>
<dbReference type="HOGENOM" id="CLU_2096591_0_0_1"/>
<evidence type="ECO:0000313" key="2">
    <source>
        <dbReference type="Proteomes" id="UP000016930"/>
    </source>
</evidence>
<name>M2RC23_CERS8</name>
<dbReference type="AlphaFoldDB" id="M2RC23"/>
<accession>M2RC23</accession>
<dbReference type="EMBL" id="KB445799">
    <property type="protein sequence ID" value="EMD35917.1"/>
    <property type="molecule type" value="Genomic_DNA"/>
</dbReference>
<proteinExistence type="predicted"/>